<keyword evidence="1" id="KW-0472">Membrane</keyword>
<sequence>MGANVIAEHFLVWAALLSVVAFLAFQSPGRGHR</sequence>
<dbReference type="Proteomes" id="UP000199245">
    <property type="component" value="Unassembled WGS sequence"/>
</dbReference>
<protein>
    <submittedName>
        <fullName evidence="2">Uncharacterized protein</fullName>
    </submittedName>
</protein>
<proteinExistence type="predicted"/>
<dbReference type="EMBL" id="FMZW01000001">
    <property type="protein sequence ID" value="SDC12740.1"/>
    <property type="molecule type" value="Genomic_DNA"/>
</dbReference>
<reference evidence="2 3" key="1">
    <citation type="submission" date="2016-10" db="EMBL/GenBank/DDBJ databases">
        <authorList>
            <person name="de Groot N.N."/>
        </authorList>
    </citation>
    <scope>NUCLEOTIDE SEQUENCE [LARGE SCALE GENOMIC DNA]</scope>
    <source>
        <strain evidence="2 3">R5</strain>
    </source>
</reference>
<feature type="transmembrane region" description="Helical" evidence="1">
    <location>
        <begin position="6"/>
        <end position="25"/>
    </location>
</feature>
<gene>
    <name evidence="2" type="ORF">SAMN05216337_1001315</name>
</gene>
<accession>A0A1G6J253</accession>
<keyword evidence="1" id="KW-0812">Transmembrane</keyword>
<keyword evidence="1" id="KW-1133">Transmembrane helix</keyword>
<evidence type="ECO:0000256" key="1">
    <source>
        <dbReference type="SAM" id="Phobius"/>
    </source>
</evidence>
<dbReference type="AlphaFoldDB" id="A0A1G6J253"/>
<name>A0A1G6J253_9BRAD</name>
<evidence type="ECO:0000313" key="2">
    <source>
        <dbReference type="EMBL" id="SDC12740.1"/>
    </source>
</evidence>
<organism evidence="2 3">
    <name type="scientific">Bradyrhizobium brasilense</name>
    <dbReference type="NCBI Taxonomy" id="1419277"/>
    <lineage>
        <taxon>Bacteria</taxon>
        <taxon>Pseudomonadati</taxon>
        <taxon>Pseudomonadota</taxon>
        <taxon>Alphaproteobacteria</taxon>
        <taxon>Hyphomicrobiales</taxon>
        <taxon>Nitrobacteraceae</taxon>
        <taxon>Bradyrhizobium</taxon>
    </lineage>
</organism>
<evidence type="ECO:0000313" key="3">
    <source>
        <dbReference type="Proteomes" id="UP000199245"/>
    </source>
</evidence>